<dbReference type="AlphaFoldDB" id="B1ZCY9"/>
<name>B1ZCY9_METPB</name>
<proteinExistence type="predicted"/>
<accession>B1ZCY9</accession>
<dbReference type="OrthoDB" id="7274689at2"/>
<dbReference type="RefSeq" id="WP_012454580.1">
    <property type="nucleotide sequence ID" value="NC_010725.1"/>
</dbReference>
<reference evidence="2" key="1">
    <citation type="submission" date="2008-04" db="EMBL/GenBank/DDBJ databases">
        <title>Complete sequence of chromosome of Methylobacterium populi BJ001.</title>
        <authorList>
            <consortium name="US DOE Joint Genome Institute"/>
            <person name="Copeland A."/>
            <person name="Lucas S."/>
            <person name="Lapidus A."/>
            <person name="Glavina del Rio T."/>
            <person name="Dalin E."/>
            <person name="Tice H."/>
            <person name="Bruce D."/>
            <person name="Goodwin L."/>
            <person name="Pitluck S."/>
            <person name="Chertkov O."/>
            <person name="Brettin T."/>
            <person name="Detter J.C."/>
            <person name="Han C."/>
            <person name="Kuske C.R."/>
            <person name="Schmutz J."/>
            <person name="Larimer F."/>
            <person name="Land M."/>
            <person name="Hauser L."/>
            <person name="Kyrpides N."/>
            <person name="Mikhailova N."/>
            <person name="Marx C."/>
            <person name="Richardson P."/>
        </authorList>
    </citation>
    <scope>NUCLEOTIDE SEQUENCE [LARGE SCALE GENOMIC DNA]</scope>
    <source>
        <strain evidence="2">BJ001</strain>
    </source>
</reference>
<gene>
    <name evidence="2" type="ordered locus">Mpop_2703</name>
</gene>
<dbReference type="Proteomes" id="UP000007136">
    <property type="component" value="Chromosome"/>
</dbReference>
<dbReference type="KEGG" id="mpo:Mpop_2703"/>
<organism evidence="2 3">
    <name type="scientific">Methylorubrum populi (strain ATCC BAA-705 / NCIMB 13946 / BJ001)</name>
    <name type="common">Methylobacterium populi</name>
    <dbReference type="NCBI Taxonomy" id="441620"/>
    <lineage>
        <taxon>Bacteria</taxon>
        <taxon>Pseudomonadati</taxon>
        <taxon>Pseudomonadota</taxon>
        <taxon>Alphaproteobacteria</taxon>
        <taxon>Hyphomicrobiales</taxon>
        <taxon>Methylobacteriaceae</taxon>
        <taxon>Methylorubrum</taxon>
    </lineage>
</organism>
<sequence length="229" mass="24586">MVTITVTESVRALLEHALGRFIGGAQPPAAVLLSVAGRTYDAATLSDAYNAVAAASRSGVRAFLDLSTSHLQASTREMWTESFDAEHFPTPTWCGETGWLLFVPASNDAWDHVCGSELPAIFDHARAAGAEYVRFDEGAPVVEALPIFEDDGEPESDAFWDAAMAAEAEPAAPFRFTPDDDAFIQAMQVQNFDATQIARLLANRTGMHCSRTDVAVRLADLATAEALHG</sequence>
<dbReference type="STRING" id="441620.Mpop_2703"/>
<dbReference type="HOGENOM" id="CLU_1208663_0_0_5"/>
<protein>
    <recommendedName>
        <fullName evidence="1">DUF5983 domain-containing protein</fullName>
    </recommendedName>
</protein>
<dbReference type="InterPro" id="IPR046025">
    <property type="entry name" value="DUF5983"/>
</dbReference>
<evidence type="ECO:0000313" key="2">
    <source>
        <dbReference type="EMBL" id="ACB80858.1"/>
    </source>
</evidence>
<feature type="domain" description="DUF5983" evidence="1">
    <location>
        <begin position="63"/>
        <end position="150"/>
    </location>
</feature>
<evidence type="ECO:0000259" key="1">
    <source>
        <dbReference type="Pfam" id="PF19419"/>
    </source>
</evidence>
<dbReference type="EMBL" id="CP001029">
    <property type="protein sequence ID" value="ACB80858.1"/>
    <property type="molecule type" value="Genomic_DNA"/>
</dbReference>
<evidence type="ECO:0000313" key="3">
    <source>
        <dbReference type="Proteomes" id="UP000007136"/>
    </source>
</evidence>
<dbReference type="Pfam" id="PF19419">
    <property type="entry name" value="DUF5983"/>
    <property type="match status" value="1"/>
</dbReference>